<feature type="chain" id="PRO_5044739889" evidence="2">
    <location>
        <begin position="20"/>
        <end position="163"/>
    </location>
</feature>
<evidence type="ECO:0000313" key="4">
    <source>
        <dbReference type="Proteomes" id="UP000025227"/>
    </source>
</evidence>
<reference evidence="3" key="2">
    <citation type="submission" date="2013-05" db="EMBL/GenBank/DDBJ databases">
        <title>The genome and transcriptome of Haemonchus contortus: a key model parasite for drug and vaccine discovery.</title>
        <authorList>
            <person name="Laing R."/>
            <person name="Kikuchi T."/>
            <person name="Martinelli A."/>
            <person name="Tsai I.J."/>
            <person name="Beech R.N."/>
            <person name="Redman E."/>
            <person name="Holroyd N."/>
            <person name="Bartley D.J."/>
            <person name="Beasley H."/>
            <person name="Britton C."/>
            <person name="Curran D."/>
            <person name="Devaney E."/>
            <person name="Gilabert A."/>
            <person name="Jackson F."/>
            <person name="Hunt M."/>
            <person name="Johnston S."/>
            <person name="Kryukov I."/>
            <person name="Li K."/>
            <person name="Morrison A.A."/>
            <person name="Reid A.J."/>
            <person name="Sargison N."/>
            <person name="Saunders G."/>
            <person name="Wasmuth J.D."/>
            <person name="Wolstenholme A."/>
            <person name="Berriman M."/>
            <person name="Gilleard J.S."/>
            <person name="Cotton J.A."/>
        </authorList>
    </citation>
    <scope>NUCLEOTIDE SEQUENCE [LARGE SCALE GENOMIC DNA]</scope>
    <source>
        <strain evidence="3">ISE/inbred ISE</strain>
    </source>
</reference>
<keyword evidence="4" id="KW-1185">Reference proteome</keyword>
<gene>
    <name evidence="3" type="ORF">HCOI_01526400</name>
</gene>
<sequence>MRFTFALSLILLLATQSRAWGFWPFYSDEDSFHPVSHAGMFGWLTNIWDEIENIFKPFRGSGVIVNTDGGVTNVSAVIGGQRYNATFPGVDTISSSSSIVNINGNSTEVFNITVNGTTLYTYKTVNGETSLTKNGKEDTSDDPFHVLSHEATSSKPQIESMSE</sequence>
<dbReference type="WBParaSite" id="HCON_00107710-00001">
    <property type="protein sequence ID" value="HCON_00107710-00001"/>
    <property type="gene ID" value="HCON_00107710"/>
</dbReference>
<dbReference type="OMA" id="HAGMFGW"/>
<organism evidence="3">
    <name type="scientific">Haemonchus contortus</name>
    <name type="common">Barber pole worm</name>
    <dbReference type="NCBI Taxonomy" id="6289"/>
    <lineage>
        <taxon>Eukaryota</taxon>
        <taxon>Metazoa</taxon>
        <taxon>Ecdysozoa</taxon>
        <taxon>Nematoda</taxon>
        <taxon>Chromadorea</taxon>
        <taxon>Rhabditida</taxon>
        <taxon>Rhabditina</taxon>
        <taxon>Rhabditomorpha</taxon>
        <taxon>Strongyloidea</taxon>
        <taxon>Trichostrongylidae</taxon>
        <taxon>Haemonchus</taxon>
    </lineage>
</organism>
<dbReference type="EMBL" id="CAVP010059178">
    <property type="protein sequence ID" value="CDL95603.1"/>
    <property type="molecule type" value="Genomic_DNA"/>
</dbReference>
<feature type="compositionally biased region" description="Polar residues" evidence="1">
    <location>
        <begin position="150"/>
        <end position="163"/>
    </location>
</feature>
<name>W6NE81_HAECO</name>
<reference evidence="5" key="3">
    <citation type="submission" date="2020-12" db="UniProtKB">
        <authorList>
            <consortium name="WormBaseParasite"/>
        </authorList>
    </citation>
    <scope>IDENTIFICATION</scope>
    <source>
        <strain evidence="5">MHco3</strain>
    </source>
</reference>
<reference evidence="3" key="1">
    <citation type="submission" date="2013-03" db="EMBL/GenBank/DDBJ databases">
        <authorList>
            <person name="Aslett M."/>
        </authorList>
    </citation>
    <scope>NUCLEOTIDE SEQUENCE [LARGE SCALE GENOMIC DNA]</scope>
    <source>
        <strain evidence="3">ISE/inbred ISE</strain>
    </source>
</reference>
<evidence type="ECO:0000313" key="5">
    <source>
        <dbReference type="WBParaSite" id="HCON_00107710-00001"/>
    </source>
</evidence>
<feature type="signal peptide" evidence="2">
    <location>
        <begin position="1"/>
        <end position="19"/>
    </location>
</feature>
<feature type="region of interest" description="Disordered" evidence="1">
    <location>
        <begin position="131"/>
        <end position="163"/>
    </location>
</feature>
<evidence type="ECO:0000256" key="2">
    <source>
        <dbReference type="SAM" id="SignalP"/>
    </source>
</evidence>
<dbReference type="OrthoDB" id="5859002at2759"/>
<keyword evidence="2" id="KW-0732">Signal</keyword>
<evidence type="ECO:0000313" key="3">
    <source>
        <dbReference type="EMBL" id="CDL95603.1"/>
    </source>
</evidence>
<feature type="compositionally biased region" description="Basic and acidic residues" evidence="1">
    <location>
        <begin position="134"/>
        <end position="148"/>
    </location>
</feature>
<dbReference type="Proteomes" id="UP000025227">
    <property type="component" value="Unplaced"/>
</dbReference>
<evidence type="ECO:0000256" key="1">
    <source>
        <dbReference type="SAM" id="MobiDB-lite"/>
    </source>
</evidence>
<dbReference type="AlphaFoldDB" id="W6NE81"/>
<proteinExistence type="predicted"/>
<protein>
    <submittedName>
        <fullName evidence="5">Secreted protein</fullName>
    </submittedName>
</protein>
<accession>W6NE81</accession>